<protein>
    <recommendedName>
        <fullName evidence="2">CN hydrolase domain-containing protein</fullName>
    </recommendedName>
</protein>
<evidence type="ECO:0000256" key="1">
    <source>
        <dbReference type="ARBA" id="ARBA00022801"/>
    </source>
</evidence>
<dbReference type="GO" id="GO:0006528">
    <property type="term" value="P:asparagine metabolic process"/>
    <property type="evidence" value="ECO:0007669"/>
    <property type="project" value="TreeGrafter"/>
</dbReference>
<dbReference type="PROSITE" id="PS50263">
    <property type="entry name" value="CN_HYDROLASE"/>
    <property type="match status" value="1"/>
</dbReference>
<dbReference type="PANTHER" id="PTHR23088">
    <property type="entry name" value="NITRILASE-RELATED"/>
    <property type="match status" value="1"/>
</dbReference>
<keyword evidence="4" id="KW-1185">Reference proteome</keyword>
<dbReference type="InterPro" id="IPR003010">
    <property type="entry name" value="C-N_Hydrolase"/>
</dbReference>
<reference evidence="3 4" key="1">
    <citation type="submission" date="2020-10" db="EMBL/GenBank/DDBJ databases">
        <title>Plant Genome Project.</title>
        <authorList>
            <person name="Zhang R.-G."/>
        </authorList>
    </citation>
    <scope>NUCLEOTIDE SEQUENCE [LARGE SCALE GENOMIC DNA]</scope>
    <source>
        <strain evidence="3">FAFU-HL-1</strain>
        <tissue evidence="3">Leaf</tissue>
    </source>
</reference>
<dbReference type="InterPro" id="IPR045254">
    <property type="entry name" value="Nit1/2_C-N_Hydrolase"/>
</dbReference>
<organism evidence="3 4">
    <name type="scientific">Salix dunnii</name>
    <dbReference type="NCBI Taxonomy" id="1413687"/>
    <lineage>
        <taxon>Eukaryota</taxon>
        <taxon>Viridiplantae</taxon>
        <taxon>Streptophyta</taxon>
        <taxon>Embryophyta</taxon>
        <taxon>Tracheophyta</taxon>
        <taxon>Spermatophyta</taxon>
        <taxon>Magnoliopsida</taxon>
        <taxon>eudicotyledons</taxon>
        <taxon>Gunneridae</taxon>
        <taxon>Pentapetalae</taxon>
        <taxon>rosids</taxon>
        <taxon>fabids</taxon>
        <taxon>Malpighiales</taxon>
        <taxon>Salicaceae</taxon>
        <taxon>Saliceae</taxon>
        <taxon>Salix</taxon>
    </lineage>
</organism>
<dbReference type="GO" id="GO:0050152">
    <property type="term" value="F:omega-amidase activity"/>
    <property type="evidence" value="ECO:0007669"/>
    <property type="project" value="TreeGrafter"/>
</dbReference>
<dbReference type="AlphaFoldDB" id="A0A835K5C8"/>
<keyword evidence="1" id="KW-0378">Hydrolase</keyword>
<dbReference type="GO" id="GO:0006107">
    <property type="term" value="P:oxaloacetate metabolic process"/>
    <property type="evidence" value="ECO:0007669"/>
    <property type="project" value="TreeGrafter"/>
</dbReference>
<dbReference type="Gene3D" id="3.60.110.10">
    <property type="entry name" value="Carbon-nitrogen hydrolase"/>
    <property type="match status" value="1"/>
</dbReference>
<dbReference type="InterPro" id="IPR036526">
    <property type="entry name" value="C-N_Hydrolase_sf"/>
</dbReference>
<evidence type="ECO:0000259" key="2">
    <source>
        <dbReference type="PROSITE" id="PS50263"/>
    </source>
</evidence>
<gene>
    <name evidence="3" type="ORF">SADUNF_Sadunf06G0176600</name>
</gene>
<feature type="domain" description="CN hydrolase" evidence="2">
    <location>
        <begin position="91"/>
        <end position="356"/>
    </location>
</feature>
<dbReference type="SUPFAM" id="SSF56317">
    <property type="entry name" value="Carbon-nitrogen hydrolase"/>
    <property type="match status" value="1"/>
</dbReference>
<comment type="caution">
    <text evidence="3">The sequence shown here is derived from an EMBL/GenBank/DDBJ whole genome shotgun (WGS) entry which is preliminary data.</text>
</comment>
<dbReference type="Proteomes" id="UP000657918">
    <property type="component" value="Unassembled WGS sequence"/>
</dbReference>
<dbReference type="GO" id="GO:0006541">
    <property type="term" value="P:glutamine metabolic process"/>
    <property type="evidence" value="ECO:0007669"/>
    <property type="project" value="TreeGrafter"/>
</dbReference>
<dbReference type="Pfam" id="PF00795">
    <property type="entry name" value="CN_hydrolase"/>
    <property type="match status" value="1"/>
</dbReference>
<sequence>MKSAISSTTTLLSSKNLSLKLHLNRSPFSRLPSSFFGSKSNTHSISLLLRNSSFNNQKSQIHTPIMASSFKPEQARAPPALPLPVPPVTKFKIGLCQLSVTADKERNIAHARKAIEEAAANGAKLVMLPEIWNSPYSNDSFPVYAEDIDAGGEASPSTAMLSEVARLLKITIVGGSIPERSGDRLYNTCCVFDSDGKLKAKHRKIHLFDIDIPGKITFIESKTLTAGETPTIVDTVDDPGVSHSGLWFLLNKVGRIGIGICYDIRFQELAIIYAARGAHLICYPGAFNMTTGPLHWELLQRARAADNQLYVATCSPARDVAAGYVAWGHSTLVGPFGEVLATTEHEEDIIIAEIDYSLLEVRRANLPLTKQRRGDLYQLVDVQRLKSES</sequence>
<proteinExistence type="predicted"/>
<dbReference type="CDD" id="cd07572">
    <property type="entry name" value="nit"/>
    <property type="match status" value="1"/>
</dbReference>
<name>A0A835K5C8_9ROSI</name>
<dbReference type="GO" id="GO:0005739">
    <property type="term" value="C:mitochondrion"/>
    <property type="evidence" value="ECO:0007669"/>
    <property type="project" value="TreeGrafter"/>
</dbReference>
<accession>A0A835K5C8</accession>
<dbReference type="EMBL" id="JADGMS010000006">
    <property type="protein sequence ID" value="KAF9680967.1"/>
    <property type="molecule type" value="Genomic_DNA"/>
</dbReference>
<evidence type="ECO:0000313" key="4">
    <source>
        <dbReference type="Proteomes" id="UP000657918"/>
    </source>
</evidence>
<dbReference type="PANTHER" id="PTHR23088:SF30">
    <property type="entry name" value="OMEGA-AMIDASE NIT2"/>
    <property type="match status" value="1"/>
</dbReference>
<evidence type="ECO:0000313" key="3">
    <source>
        <dbReference type="EMBL" id="KAF9680967.1"/>
    </source>
</evidence>
<dbReference type="OrthoDB" id="10250282at2759"/>
<dbReference type="FunFam" id="3.60.110.10:FF:000013">
    <property type="entry name" value="Omega-amidase chloroplastic"/>
    <property type="match status" value="1"/>
</dbReference>